<protein>
    <submittedName>
        <fullName evidence="3">Uncharacterized protein</fullName>
    </submittedName>
</protein>
<dbReference type="Proteomes" id="UP001231189">
    <property type="component" value="Unassembled WGS sequence"/>
</dbReference>
<evidence type="ECO:0000256" key="1">
    <source>
        <dbReference type="SAM" id="Coils"/>
    </source>
</evidence>
<keyword evidence="1" id="KW-0175">Coiled coil</keyword>
<dbReference type="AlphaFoldDB" id="A0AAD8SL48"/>
<feature type="region of interest" description="Disordered" evidence="2">
    <location>
        <begin position="1"/>
        <end position="100"/>
    </location>
</feature>
<evidence type="ECO:0000313" key="4">
    <source>
        <dbReference type="Proteomes" id="UP001231189"/>
    </source>
</evidence>
<reference evidence="3" key="1">
    <citation type="submission" date="2023-07" db="EMBL/GenBank/DDBJ databases">
        <title>A chromosome-level genome assembly of Lolium multiflorum.</title>
        <authorList>
            <person name="Chen Y."/>
            <person name="Copetti D."/>
            <person name="Kolliker R."/>
            <person name="Studer B."/>
        </authorList>
    </citation>
    <scope>NUCLEOTIDE SEQUENCE</scope>
    <source>
        <strain evidence="3">02402/16</strain>
        <tissue evidence="3">Leaf</tissue>
    </source>
</reference>
<dbReference type="EMBL" id="JAUUTY010000004">
    <property type="protein sequence ID" value="KAK1653142.1"/>
    <property type="molecule type" value="Genomic_DNA"/>
</dbReference>
<organism evidence="3 4">
    <name type="scientific">Lolium multiflorum</name>
    <name type="common">Italian ryegrass</name>
    <name type="synonym">Lolium perenne subsp. multiflorum</name>
    <dbReference type="NCBI Taxonomy" id="4521"/>
    <lineage>
        <taxon>Eukaryota</taxon>
        <taxon>Viridiplantae</taxon>
        <taxon>Streptophyta</taxon>
        <taxon>Embryophyta</taxon>
        <taxon>Tracheophyta</taxon>
        <taxon>Spermatophyta</taxon>
        <taxon>Magnoliopsida</taxon>
        <taxon>Liliopsida</taxon>
        <taxon>Poales</taxon>
        <taxon>Poaceae</taxon>
        <taxon>BOP clade</taxon>
        <taxon>Pooideae</taxon>
        <taxon>Poodae</taxon>
        <taxon>Poeae</taxon>
        <taxon>Poeae Chloroplast Group 2 (Poeae type)</taxon>
        <taxon>Loliodinae</taxon>
        <taxon>Loliinae</taxon>
        <taxon>Lolium</taxon>
    </lineage>
</organism>
<feature type="compositionally biased region" description="Basic and acidic residues" evidence="2">
    <location>
        <begin position="77"/>
        <end position="88"/>
    </location>
</feature>
<sequence>MVKKKNLAAAASSTSGGAAVKASSNLLKRSAPDAPPPAPAPPAPPSSIAKPGDWLASSITKRDEKRARSLGLISPTRECDSSTVEETRASPVKRSTSGFADEDDLFDIDEGFIEPPSKKAKSGAAPLDVAASEASAPKAASAAQVSTASSLSRGKDVPSTAVATTPSSENLKVFFDYNANFLERASFNDSLSNIYFSSFLKDLRGVISSLEAFAFQFPSLEAEKVRLQQEVKSSSSKLDGAVKIAAATRQEVDSLKEELGKLKEKLKEEEASRLAAEARAAEKDELLRQSSLALLEAADIPANALDKIPNNSPANGVSMTLASHQLTRELLEKGKGAMARMHSMIFPKINQDKTLGQLIDAFAVDTKEVIEVFPVPAFVDDSSGALSEYDRVQRMKDRITQLEKDLRSTYALAAIIKKKGEIAADVERYALTELHKATESLNFIALNRAEENKQIHERVNALTQLSSAEEIFWREHSKASAVAQFQDRVQQVHHFFDKCYKALRIRDLVRAQVFAGARFTLALVLARYPSANLLTIANAVGDLEALYPKVLLPANIIVDKLEKDSKVPEERETPQG</sequence>
<keyword evidence="4" id="KW-1185">Reference proteome</keyword>
<gene>
    <name evidence="3" type="ORF">QYE76_070947</name>
</gene>
<feature type="coiled-coil region" evidence="1">
    <location>
        <begin position="238"/>
        <end position="284"/>
    </location>
</feature>
<comment type="caution">
    <text evidence="3">The sequence shown here is derived from an EMBL/GenBank/DDBJ whole genome shotgun (WGS) entry which is preliminary data.</text>
</comment>
<name>A0AAD8SL48_LOLMU</name>
<evidence type="ECO:0000256" key="2">
    <source>
        <dbReference type="SAM" id="MobiDB-lite"/>
    </source>
</evidence>
<feature type="compositionally biased region" description="Pro residues" evidence="2">
    <location>
        <begin position="33"/>
        <end position="45"/>
    </location>
</feature>
<feature type="compositionally biased region" description="Low complexity" evidence="2">
    <location>
        <begin position="8"/>
        <end position="24"/>
    </location>
</feature>
<proteinExistence type="predicted"/>
<accession>A0AAD8SL48</accession>
<evidence type="ECO:0000313" key="3">
    <source>
        <dbReference type="EMBL" id="KAK1653142.1"/>
    </source>
</evidence>